<feature type="transmembrane region" description="Helical" evidence="1">
    <location>
        <begin position="22"/>
        <end position="42"/>
    </location>
</feature>
<proteinExistence type="predicted"/>
<organism evidence="2">
    <name type="scientific">Rhizophora mucronata</name>
    <name type="common">Asiatic mangrove</name>
    <dbReference type="NCBI Taxonomy" id="61149"/>
    <lineage>
        <taxon>Eukaryota</taxon>
        <taxon>Viridiplantae</taxon>
        <taxon>Streptophyta</taxon>
        <taxon>Embryophyta</taxon>
        <taxon>Tracheophyta</taxon>
        <taxon>Spermatophyta</taxon>
        <taxon>Magnoliopsida</taxon>
        <taxon>eudicotyledons</taxon>
        <taxon>Gunneridae</taxon>
        <taxon>Pentapetalae</taxon>
        <taxon>rosids</taxon>
        <taxon>fabids</taxon>
        <taxon>Malpighiales</taxon>
        <taxon>Rhizophoraceae</taxon>
        <taxon>Rhizophora</taxon>
    </lineage>
</organism>
<reference evidence="2" key="1">
    <citation type="submission" date="2018-02" db="EMBL/GenBank/DDBJ databases">
        <title>Rhizophora mucronata_Transcriptome.</title>
        <authorList>
            <person name="Meera S.P."/>
            <person name="Sreeshan A."/>
            <person name="Augustine A."/>
        </authorList>
    </citation>
    <scope>NUCLEOTIDE SEQUENCE</scope>
    <source>
        <tissue evidence="2">Leaf</tissue>
    </source>
</reference>
<keyword evidence="1" id="KW-1133">Transmembrane helix</keyword>
<dbReference type="AlphaFoldDB" id="A0A2P2QXS2"/>
<accession>A0A2P2QXS2</accession>
<evidence type="ECO:0000256" key="1">
    <source>
        <dbReference type="SAM" id="Phobius"/>
    </source>
</evidence>
<sequence length="48" mass="5353">MLVGCMGCQSWAKLQLITYLNLIQKIPVIMCCFQICLLLLAGGRKLPL</sequence>
<protein>
    <submittedName>
        <fullName evidence="2">Uncharacterized protein</fullName>
    </submittedName>
</protein>
<keyword evidence="1" id="KW-0472">Membrane</keyword>
<name>A0A2P2QXS2_RHIMU</name>
<dbReference type="EMBL" id="GGEC01091217">
    <property type="protein sequence ID" value="MBX71701.1"/>
    <property type="molecule type" value="Transcribed_RNA"/>
</dbReference>
<evidence type="ECO:0000313" key="2">
    <source>
        <dbReference type="EMBL" id="MBX71701.1"/>
    </source>
</evidence>
<keyword evidence="1" id="KW-0812">Transmembrane</keyword>